<evidence type="ECO:0000313" key="2">
    <source>
        <dbReference type="EMBL" id="PIN05543.1"/>
    </source>
</evidence>
<proteinExistence type="predicted"/>
<keyword evidence="1" id="KW-0472">Membrane</keyword>
<keyword evidence="1" id="KW-0812">Transmembrane</keyword>
<dbReference type="EMBL" id="NKXS01004732">
    <property type="protein sequence ID" value="PIN05543.1"/>
    <property type="molecule type" value="Genomic_DNA"/>
</dbReference>
<feature type="transmembrane region" description="Helical" evidence="1">
    <location>
        <begin position="48"/>
        <end position="66"/>
    </location>
</feature>
<sequence length="93" mass="10846">MQFTTLYKGSSKLITLNAIKLFLPFFGLATVYPLFFFYQISVVHRSKFLLNIAKFFFVHFLIRLHGMPLVTKQRRNAHLSLSPNQLLARALNE</sequence>
<reference evidence="3" key="1">
    <citation type="journal article" date="2018" name="Gigascience">
        <title>Genome assembly of the Pink Ipe (Handroanthus impetiginosus, Bignoniaceae), a highly valued, ecologically keystone Neotropical timber forest tree.</title>
        <authorList>
            <person name="Silva-Junior O.B."/>
            <person name="Grattapaglia D."/>
            <person name="Novaes E."/>
            <person name="Collevatti R.G."/>
        </authorList>
    </citation>
    <scope>NUCLEOTIDE SEQUENCE [LARGE SCALE GENOMIC DNA]</scope>
    <source>
        <strain evidence="3">cv. UFG-1</strain>
    </source>
</reference>
<keyword evidence="1" id="KW-1133">Transmembrane helix</keyword>
<evidence type="ECO:0000256" key="1">
    <source>
        <dbReference type="SAM" id="Phobius"/>
    </source>
</evidence>
<protein>
    <submittedName>
        <fullName evidence="2">Uncharacterized protein</fullName>
    </submittedName>
</protein>
<organism evidence="2 3">
    <name type="scientific">Handroanthus impetiginosus</name>
    <dbReference type="NCBI Taxonomy" id="429701"/>
    <lineage>
        <taxon>Eukaryota</taxon>
        <taxon>Viridiplantae</taxon>
        <taxon>Streptophyta</taxon>
        <taxon>Embryophyta</taxon>
        <taxon>Tracheophyta</taxon>
        <taxon>Spermatophyta</taxon>
        <taxon>Magnoliopsida</taxon>
        <taxon>eudicotyledons</taxon>
        <taxon>Gunneridae</taxon>
        <taxon>Pentapetalae</taxon>
        <taxon>asterids</taxon>
        <taxon>lamiids</taxon>
        <taxon>Lamiales</taxon>
        <taxon>Bignoniaceae</taxon>
        <taxon>Crescentiina</taxon>
        <taxon>Tabebuia alliance</taxon>
        <taxon>Handroanthus</taxon>
    </lineage>
</organism>
<dbReference type="AlphaFoldDB" id="A0A2G9GJT5"/>
<feature type="transmembrane region" description="Helical" evidence="1">
    <location>
        <begin position="21"/>
        <end position="42"/>
    </location>
</feature>
<keyword evidence="3" id="KW-1185">Reference proteome</keyword>
<accession>A0A2G9GJT5</accession>
<evidence type="ECO:0000313" key="3">
    <source>
        <dbReference type="Proteomes" id="UP000231279"/>
    </source>
</evidence>
<name>A0A2G9GJT5_9LAMI</name>
<gene>
    <name evidence="2" type="ORF">CDL12_21915</name>
</gene>
<dbReference type="Proteomes" id="UP000231279">
    <property type="component" value="Unassembled WGS sequence"/>
</dbReference>
<comment type="caution">
    <text evidence="2">The sequence shown here is derived from an EMBL/GenBank/DDBJ whole genome shotgun (WGS) entry which is preliminary data.</text>
</comment>